<reference evidence="3 4" key="1">
    <citation type="journal article" date="2015" name="Int. J. Syst. Evol. Microbiol.">
        <title>Tumebacillus algifaecis sp. nov., isolated from decomposing algal scum.</title>
        <authorList>
            <person name="Wu Y.F."/>
            <person name="Zhang B."/>
            <person name="Xing P."/>
            <person name="Wu Q.L."/>
            <person name="Liu S.J."/>
        </authorList>
    </citation>
    <scope>NUCLEOTIDE SEQUENCE [LARGE SCALE GENOMIC DNA]</scope>
    <source>
        <strain evidence="3 4">THMBR28</strain>
    </source>
</reference>
<keyword evidence="2" id="KW-0378">Hydrolase</keyword>
<dbReference type="PIRSF" id="PIRSF003230">
    <property type="entry name" value="YbgC"/>
    <property type="match status" value="1"/>
</dbReference>
<evidence type="ECO:0000313" key="3">
    <source>
        <dbReference type="EMBL" id="ASS74516.1"/>
    </source>
</evidence>
<dbReference type="PANTHER" id="PTHR31793:SF27">
    <property type="entry name" value="NOVEL THIOESTERASE SUPERFAMILY DOMAIN AND SAPOSIN A-TYPE DOMAIN CONTAINING PROTEIN (0610012H03RIK)"/>
    <property type="match status" value="1"/>
</dbReference>
<dbReference type="AlphaFoldDB" id="A0A223CZI3"/>
<dbReference type="GO" id="GO:0047617">
    <property type="term" value="F:fatty acyl-CoA hydrolase activity"/>
    <property type="evidence" value="ECO:0007669"/>
    <property type="project" value="TreeGrafter"/>
</dbReference>
<sequence length="142" mass="16849">MAEFYEVELRVRYQETDQMGVVYHANYLNWFEVGRTEWLREYGLSYRSLEEQGWLLPVTEVWCKYHASAKYDDLVRVKVWIDALNKIRMIFGYEVTRASDGEKLVSGKTEHVFINGEGQVQRINRILPDLYELMTQKARTAT</sequence>
<name>A0A223CZI3_9BACL</name>
<dbReference type="RefSeq" id="WP_094235768.1">
    <property type="nucleotide sequence ID" value="NZ_CP022657.1"/>
</dbReference>
<dbReference type="PANTHER" id="PTHR31793">
    <property type="entry name" value="4-HYDROXYBENZOYL-COA THIOESTERASE FAMILY MEMBER"/>
    <property type="match status" value="1"/>
</dbReference>
<dbReference type="SUPFAM" id="SSF54637">
    <property type="entry name" value="Thioesterase/thiol ester dehydrase-isomerase"/>
    <property type="match status" value="1"/>
</dbReference>
<dbReference type="NCBIfam" id="TIGR00051">
    <property type="entry name" value="YbgC/FadM family acyl-CoA thioesterase"/>
    <property type="match status" value="1"/>
</dbReference>
<dbReference type="InterPro" id="IPR006684">
    <property type="entry name" value="YbgC/YbaW"/>
</dbReference>
<evidence type="ECO:0000313" key="4">
    <source>
        <dbReference type="Proteomes" id="UP000214688"/>
    </source>
</evidence>
<comment type="similarity">
    <text evidence="1">Belongs to the 4-hydroxybenzoyl-CoA thioesterase family.</text>
</comment>
<organism evidence="3 4">
    <name type="scientific">Tumebacillus algifaecis</name>
    <dbReference type="NCBI Taxonomy" id="1214604"/>
    <lineage>
        <taxon>Bacteria</taxon>
        <taxon>Bacillati</taxon>
        <taxon>Bacillota</taxon>
        <taxon>Bacilli</taxon>
        <taxon>Bacillales</taxon>
        <taxon>Alicyclobacillaceae</taxon>
        <taxon>Tumebacillus</taxon>
    </lineage>
</organism>
<gene>
    <name evidence="3" type="ORF">CIG75_05565</name>
</gene>
<proteinExistence type="inferred from homology"/>
<dbReference type="InterPro" id="IPR050563">
    <property type="entry name" value="4-hydroxybenzoyl-CoA_TE"/>
</dbReference>
<dbReference type="KEGG" id="tab:CIG75_05565"/>
<dbReference type="Proteomes" id="UP000214688">
    <property type="component" value="Chromosome"/>
</dbReference>
<dbReference type="CDD" id="cd00586">
    <property type="entry name" value="4HBT"/>
    <property type="match status" value="1"/>
</dbReference>
<evidence type="ECO:0000256" key="1">
    <source>
        <dbReference type="ARBA" id="ARBA00005953"/>
    </source>
</evidence>
<accession>A0A223CZI3</accession>
<dbReference type="InterPro" id="IPR008272">
    <property type="entry name" value="HB-CoA_thioesterase_AS"/>
</dbReference>
<dbReference type="EMBL" id="CP022657">
    <property type="protein sequence ID" value="ASS74516.1"/>
    <property type="molecule type" value="Genomic_DNA"/>
</dbReference>
<protein>
    <submittedName>
        <fullName evidence="3">Thioesterase</fullName>
    </submittedName>
</protein>
<dbReference type="Gene3D" id="3.10.129.10">
    <property type="entry name" value="Hotdog Thioesterase"/>
    <property type="match status" value="1"/>
</dbReference>
<evidence type="ECO:0000256" key="2">
    <source>
        <dbReference type="ARBA" id="ARBA00022801"/>
    </source>
</evidence>
<dbReference type="OrthoDB" id="9800856at2"/>
<keyword evidence="4" id="KW-1185">Reference proteome</keyword>
<dbReference type="PROSITE" id="PS01328">
    <property type="entry name" value="4HBCOA_THIOESTERASE"/>
    <property type="match status" value="1"/>
</dbReference>
<dbReference type="InterPro" id="IPR029069">
    <property type="entry name" value="HotDog_dom_sf"/>
</dbReference>
<dbReference type="Pfam" id="PF13279">
    <property type="entry name" value="4HBT_2"/>
    <property type="match status" value="1"/>
</dbReference>